<accession>A0A2N8LCE6</accession>
<dbReference type="RefSeq" id="WP_102777374.1">
    <property type="nucleotide sequence ID" value="NZ_CBCSGP010000011.1"/>
</dbReference>
<dbReference type="EMBL" id="LOCM01000017">
    <property type="protein sequence ID" value="PND47830.1"/>
    <property type="molecule type" value="Genomic_DNA"/>
</dbReference>
<evidence type="ECO:0000313" key="1">
    <source>
        <dbReference type="EMBL" id="PND47830.1"/>
    </source>
</evidence>
<evidence type="ECO:0000313" key="2">
    <source>
        <dbReference type="Proteomes" id="UP000235963"/>
    </source>
</evidence>
<keyword evidence="2" id="KW-1185">Reference proteome</keyword>
<dbReference type="OrthoDB" id="2200206at2"/>
<reference evidence="1 2" key="1">
    <citation type="submission" date="2015-12" db="EMBL/GenBank/DDBJ databases">
        <title>Streptococcus penaeicida sp. nov.</title>
        <authorList>
            <person name="Gomez-Gil B."/>
            <person name="Morales-Covarrubias M."/>
        </authorList>
    </citation>
    <scope>NUCLEOTIDE SEQUENCE [LARGE SCALE GENOMIC DNA]</scope>
    <source>
        <strain evidence="1 2">CAIM 1838</strain>
    </source>
</reference>
<keyword evidence="1" id="KW-0456">Lyase</keyword>
<dbReference type="GO" id="GO:0016829">
    <property type="term" value="F:lyase activity"/>
    <property type="evidence" value="ECO:0007669"/>
    <property type="project" value="UniProtKB-KW"/>
</dbReference>
<name>A0A2N8LCE6_9STRE</name>
<dbReference type="Proteomes" id="UP000235963">
    <property type="component" value="Unassembled WGS sequence"/>
</dbReference>
<proteinExistence type="predicted"/>
<gene>
    <name evidence="1" type="ORF">AT575_04610</name>
</gene>
<organism evidence="1 2">
    <name type="scientific">Streptococcus penaeicida</name>
    <dbReference type="NCBI Taxonomy" id="1765960"/>
    <lineage>
        <taxon>Bacteria</taxon>
        <taxon>Bacillati</taxon>
        <taxon>Bacillota</taxon>
        <taxon>Bacilli</taxon>
        <taxon>Lactobacillales</taxon>
        <taxon>Streptococcaceae</taxon>
        <taxon>Streptococcus</taxon>
    </lineage>
</organism>
<protein>
    <submittedName>
        <fullName evidence="1">Cystathionine beta-lyase</fullName>
    </submittedName>
</protein>
<comment type="caution">
    <text evidence="1">The sequence shown here is derived from an EMBL/GenBank/DDBJ whole genome shotgun (WGS) entry which is preliminary data.</text>
</comment>
<sequence>MTDYLALATSHGGYTTLDLNYLKESLQGLSHEQKMAFITPPPSVINAYFAEIYQKQSPQEACDYYFDLCKALDLFQQQPTFAEQKPFVRLNLSGKAYGFTYQDDREIAIVFAEEAENLTERFFFELAQIFPNYLIFQEEGMVKMAKQDFTFENPQLLELEGALLTKAFQSGQIVLLSGYNADEVISLSQSFSGQKYYGFQQRECQVYIIEEKV</sequence>
<dbReference type="AlphaFoldDB" id="A0A2N8LCE6"/>